<feature type="transmembrane region" description="Helical" evidence="1">
    <location>
        <begin position="67"/>
        <end position="89"/>
    </location>
</feature>
<accession>A0A5N5TBP3</accession>
<gene>
    <name evidence="2" type="ORF">Anas_14298</name>
</gene>
<evidence type="ECO:0000313" key="2">
    <source>
        <dbReference type="EMBL" id="KAB7504046.1"/>
    </source>
</evidence>
<dbReference type="AlphaFoldDB" id="A0A5N5TBP3"/>
<keyword evidence="3" id="KW-1185">Reference proteome</keyword>
<comment type="caution">
    <text evidence="2">The sequence shown here is derived from an EMBL/GenBank/DDBJ whole genome shotgun (WGS) entry which is preliminary data.</text>
</comment>
<evidence type="ECO:0000313" key="3">
    <source>
        <dbReference type="Proteomes" id="UP000326759"/>
    </source>
</evidence>
<keyword evidence="1" id="KW-1133">Transmembrane helix</keyword>
<protein>
    <submittedName>
        <fullName evidence="2">Uncharacterized protein</fullName>
    </submittedName>
</protein>
<keyword evidence="1" id="KW-0472">Membrane</keyword>
<evidence type="ECO:0000256" key="1">
    <source>
        <dbReference type="SAM" id="Phobius"/>
    </source>
</evidence>
<sequence length="102" mass="11883">MARTSDNQWIDYIGGVSPWFSDESKYSDNTFQFPEIEPDMKIPTILSIFLFVLCILLEYFDVQILQCVLSVNFDLLFIAFLYGAIKFIFSGNFLKKTMEINI</sequence>
<name>A0A5N5TBP3_9CRUS</name>
<reference evidence="2 3" key="1">
    <citation type="journal article" date="2019" name="PLoS Biol.">
        <title>Sex chromosomes control vertical transmission of feminizing Wolbachia symbionts in an isopod.</title>
        <authorList>
            <person name="Becking T."/>
            <person name="Chebbi M.A."/>
            <person name="Giraud I."/>
            <person name="Moumen B."/>
            <person name="Laverre T."/>
            <person name="Caubet Y."/>
            <person name="Peccoud J."/>
            <person name="Gilbert C."/>
            <person name="Cordaux R."/>
        </authorList>
    </citation>
    <scope>NUCLEOTIDE SEQUENCE [LARGE SCALE GENOMIC DNA]</scope>
    <source>
        <strain evidence="2">ANa2</strain>
        <tissue evidence="2">Whole body excluding digestive tract and cuticle</tissue>
    </source>
</reference>
<dbReference type="Proteomes" id="UP000326759">
    <property type="component" value="Unassembled WGS sequence"/>
</dbReference>
<organism evidence="2 3">
    <name type="scientific">Armadillidium nasatum</name>
    <dbReference type="NCBI Taxonomy" id="96803"/>
    <lineage>
        <taxon>Eukaryota</taxon>
        <taxon>Metazoa</taxon>
        <taxon>Ecdysozoa</taxon>
        <taxon>Arthropoda</taxon>
        <taxon>Crustacea</taxon>
        <taxon>Multicrustacea</taxon>
        <taxon>Malacostraca</taxon>
        <taxon>Eumalacostraca</taxon>
        <taxon>Peracarida</taxon>
        <taxon>Isopoda</taxon>
        <taxon>Oniscidea</taxon>
        <taxon>Crinocheta</taxon>
        <taxon>Armadillidiidae</taxon>
        <taxon>Armadillidium</taxon>
    </lineage>
</organism>
<feature type="transmembrane region" description="Helical" evidence="1">
    <location>
        <begin position="42"/>
        <end position="60"/>
    </location>
</feature>
<dbReference type="EMBL" id="SEYY01003903">
    <property type="protein sequence ID" value="KAB7504046.1"/>
    <property type="molecule type" value="Genomic_DNA"/>
</dbReference>
<proteinExistence type="predicted"/>
<keyword evidence="1" id="KW-0812">Transmembrane</keyword>